<feature type="compositionally biased region" description="Low complexity" evidence="3">
    <location>
        <begin position="157"/>
        <end position="169"/>
    </location>
</feature>
<protein>
    <recommendedName>
        <fullName evidence="4">DRBM domain-containing protein</fullName>
    </recommendedName>
</protein>
<dbReference type="OrthoDB" id="112668at2759"/>
<dbReference type="InterPro" id="IPR040375">
    <property type="entry name" value="DGCR8"/>
</dbReference>
<dbReference type="CDD" id="cd19868">
    <property type="entry name" value="DSRM_DGCR8_rpt2"/>
    <property type="match status" value="1"/>
</dbReference>
<dbReference type="AlphaFoldDB" id="A0A4U8UMW3"/>
<feature type="domain" description="DRBM" evidence="4">
    <location>
        <begin position="427"/>
        <end position="532"/>
    </location>
</feature>
<comment type="caution">
    <text evidence="5">The sequence shown here is derived from an EMBL/GenBank/DDBJ whole genome shotgun (WGS) entry which is preliminary data.</text>
</comment>
<keyword evidence="2" id="KW-0175">Coiled coil</keyword>
<evidence type="ECO:0000313" key="6">
    <source>
        <dbReference type="Proteomes" id="UP000298663"/>
    </source>
</evidence>
<dbReference type="SUPFAM" id="SSF54768">
    <property type="entry name" value="dsRNA-binding domain-like"/>
    <property type="match status" value="1"/>
</dbReference>
<dbReference type="EMBL" id="AZBU02000001">
    <property type="protein sequence ID" value="TMS32828.1"/>
    <property type="molecule type" value="Genomic_DNA"/>
</dbReference>
<reference evidence="5 6" key="2">
    <citation type="journal article" date="2019" name="G3 (Bethesda)">
        <title>Hybrid Assembly of the Genome of the Entomopathogenic Nematode Steinernema carpocapsae Identifies the X-Chromosome.</title>
        <authorList>
            <person name="Serra L."/>
            <person name="Macchietto M."/>
            <person name="Macias-Munoz A."/>
            <person name="McGill C.J."/>
            <person name="Rodriguez I.M."/>
            <person name="Rodriguez B."/>
            <person name="Murad R."/>
            <person name="Mortazavi A."/>
        </authorList>
    </citation>
    <scope>NUCLEOTIDE SEQUENCE [LARGE SCALE GENOMIC DNA]</scope>
    <source>
        <strain evidence="5 6">ALL</strain>
    </source>
</reference>
<dbReference type="GO" id="GO:0042802">
    <property type="term" value="F:identical protein binding"/>
    <property type="evidence" value="ECO:0007669"/>
    <property type="project" value="InterPro"/>
</dbReference>
<dbReference type="PANTHER" id="PTHR13482">
    <property type="entry name" value="MICRORNA PROCESSOR COMPLEX SUBUNIT DGCR8"/>
    <property type="match status" value="1"/>
</dbReference>
<dbReference type="Gene3D" id="2.20.70.10">
    <property type="match status" value="1"/>
</dbReference>
<dbReference type="STRING" id="34508.A0A4U8UMW3"/>
<sequence length="762" mass="85349">MLMLERERILRELNSQNPGYDPDDVEPPPPPPPELPDEESSLSSAEDMYPPPPPPFTESFPSPSCSPAAPVCLTASPANPEPCTSFDSVSRDPSSLQRDSSSTALPATPLQAPIKKDAEESFDSPVAKRPRMDGCPFSGTQFSEESPAVNDRKSTYNDDNVVSDADVSNEANNSQAQSVENSGDSDLSDDSDDDFVDGLLEKTLDESRTVKNEEDLEIKSKRVLEHRGCDHFDVLPEGWVEVSHESGLSVYLHRKLRVCTFSRPYFLGTGSVRHHKVPQTAIPCFFQRKVREQVEQREKEIDELIKSHKETESSAHLIAKLQAPEVKTVQDFEQSQLTPDDLHDYAKTVFKFKTINVHRDRTWASHRMRIKDKKRADAEMNAEANAASLDCDRPVLPSDVKLITIPSLDQNGKPQRKNFLMNPQGKTSVSVLHEYVQKVVKSTIRYHYEETRSSSNPYIAIAYLKLGQISGKATSAVSIKEKIMLLHEQQRREGLKNSSENTDEVFLGKGSGVSKKLAKLRAAVEAVSILIPGIEFDSEGMVVNSKKETGTENNANEDVISMFNKFDITHERIPELCSRSGQPAPFLVLQECLKRYSASADTKLSISSTRQKHHRHEFVMSVGKHETKVICTNKQEGKQRASQQMLQLLHPELKTWGEIIRMYGYEAQRQFKDARKKGNDVTKLQALAADGSSKVSLNPNAAILSRLNEEMRKTAERVGQLKGPFRPDLSNDETAVTDWEVALSAQYSEIHRDRVEVPIIDL</sequence>
<keyword evidence="6" id="KW-1185">Reference proteome</keyword>
<feature type="compositionally biased region" description="Low complexity" evidence="3">
    <location>
        <begin position="57"/>
        <end position="70"/>
    </location>
</feature>
<dbReference type="Gene3D" id="3.30.160.590">
    <property type="match status" value="1"/>
</dbReference>
<dbReference type="PROSITE" id="PS50137">
    <property type="entry name" value="DS_RBD"/>
    <property type="match status" value="1"/>
</dbReference>
<evidence type="ECO:0000313" key="5">
    <source>
        <dbReference type="EMBL" id="TMS32828.1"/>
    </source>
</evidence>
<feature type="compositionally biased region" description="Basic and acidic residues" evidence="3">
    <location>
        <begin position="1"/>
        <end position="11"/>
    </location>
</feature>
<feature type="compositionally biased region" description="Polar residues" evidence="3">
    <location>
        <begin position="85"/>
        <end position="105"/>
    </location>
</feature>
<dbReference type="GO" id="GO:0070878">
    <property type="term" value="F:primary miRNA binding"/>
    <property type="evidence" value="ECO:0007669"/>
    <property type="project" value="TreeGrafter"/>
</dbReference>
<evidence type="ECO:0000256" key="2">
    <source>
        <dbReference type="SAM" id="Coils"/>
    </source>
</evidence>
<gene>
    <name evidence="5" type="ORF">L596_000629</name>
</gene>
<reference evidence="5 6" key="1">
    <citation type="journal article" date="2015" name="Genome Biol.">
        <title>Comparative genomics of Steinernema reveals deeply conserved gene regulatory networks.</title>
        <authorList>
            <person name="Dillman A.R."/>
            <person name="Macchietto M."/>
            <person name="Porter C.F."/>
            <person name="Rogers A."/>
            <person name="Williams B."/>
            <person name="Antoshechkin I."/>
            <person name="Lee M.M."/>
            <person name="Goodwin Z."/>
            <person name="Lu X."/>
            <person name="Lewis E.E."/>
            <person name="Goodrich-Blair H."/>
            <person name="Stock S.P."/>
            <person name="Adams B.J."/>
            <person name="Sternberg P.W."/>
            <person name="Mortazavi A."/>
        </authorList>
    </citation>
    <scope>NUCLEOTIDE SEQUENCE [LARGE SCALE GENOMIC DNA]</scope>
    <source>
        <strain evidence="5 6">ALL</strain>
    </source>
</reference>
<dbReference type="Proteomes" id="UP000298663">
    <property type="component" value="Unassembled WGS sequence"/>
</dbReference>
<dbReference type="FunFam" id="3.30.160.20:FF:000021">
    <property type="entry name" value="Microprocessor complex subunit DGCR8"/>
    <property type="match status" value="1"/>
</dbReference>
<dbReference type="GO" id="GO:0020037">
    <property type="term" value="F:heme binding"/>
    <property type="evidence" value="ECO:0007669"/>
    <property type="project" value="InterPro"/>
</dbReference>
<evidence type="ECO:0000256" key="1">
    <source>
        <dbReference type="PROSITE-ProRule" id="PRU00266"/>
    </source>
</evidence>
<proteinExistence type="predicted"/>
<name>A0A4U8UMW3_STECR</name>
<evidence type="ECO:0000259" key="4">
    <source>
        <dbReference type="PROSITE" id="PS50137"/>
    </source>
</evidence>
<feature type="compositionally biased region" description="Polar residues" evidence="3">
    <location>
        <begin position="170"/>
        <end position="181"/>
    </location>
</feature>
<dbReference type="InterPro" id="IPR014720">
    <property type="entry name" value="dsRBD_dom"/>
</dbReference>
<dbReference type="Gene3D" id="3.30.160.20">
    <property type="match status" value="1"/>
</dbReference>
<dbReference type="GO" id="GO:0031053">
    <property type="term" value="P:primary miRNA processing"/>
    <property type="evidence" value="ECO:0007669"/>
    <property type="project" value="InterPro"/>
</dbReference>
<feature type="coiled-coil region" evidence="2">
    <location>
        <begin position="287"/>
        <end position="314"/>
    </location>
</feature>
<dbReference type="GO" id="GO:0070877">
    <property type="term" value="C:microprocessor complex"/>
    <property type="evidence" value="ECO:0007669"/>
    <property type="project" value="InterPro"/>
</dbReference>
<feature type="region of interest" description="Disordered" evidence="3">
    <location>
        <begin position="1"/>
        <end position="194"/>
    </location>
</feature>
<dbReference type="PANTHER" id="PTHR13482:SF3">
    <property type="entry name" value="MICROPROCESSOR COMPLEX SUBUNIT DGCR8"/>
    <property type="match status" value="1"/>
</dbReference>
<keyword evidence="1" id="KW-0694">RNA-binding</keyword>
<accession>A0A4U8UMW3</accession>
<organism evidence="5 6">
    <name type="scientific">Steinernema carpocapsae</name>
    <name type="common">Entomopathogenic nematode</name>
    <dbReference type="NCBI Taxonomy" id="34508"/>
    <lineage>
        <taxon>Eukaryota</taxon>
        <taxon>Metazoa</taxon>
        <taxon>Ecdysozoa</taxon>
        <taxon>Nematoda</taxon>
        <taxon>Chromadorea</taxon>
        <taxon>Rhabditida</taxon>
        <taxon>Tylenchina</taxon>
        <taxon>Panagrolaimomorpha</taxon>
        <taxon>Strongyloidoidea</taxon>
        <taxon>Steinernematidae</taxon>
        <taxon>Steinernema</taxon>
    </lineage>
</organism>
<dbReference type="GO" id="GO:0003725">
    <property type="term" value="F:double-stranded RNA binding"/>
    <property type="evidence" value="ECO:0007669"/>
    <property type="project" value="TreeGrafter"/>
</dbReference>
<evidence type="ECO:0000256" key="3">
    <source>
        <dbReference type="SAM" id="MobiDB-lite"/>
    </source>
</evidence>